<dbReference type="AlphaFoldDB" id="A0A9W6EQS1"/>
<sequence>MYNCFRAGNKIAPQYPVYLGWPDGVRFLAQDSADIDALPPHPGGTAYTGLGHAIEERGHRMIQLLLNADIHDDVSSSAFTFTLEYTGSLDIIDLQLKYGPGFNNLIGKE</sequence>
<accession>A0A9W6EQS1</accession>
<protein>
    <submittedName>
        <fullName evidence="1">Uncharacterized protein</fullName>
    </submittedName>
</protein>
<evidence type="ECO:0000313" key="2">
    <source>
        <dbReference type="Proteomes" id="UP001144157"/>
    </source>
</evidence>
<comment type="caution">
    <text evidence="1">The sequence shown here is derived from an EMBL/GenBank/DDBJ whole genome shotgun (WGS) entry which is preliminary data.</text>
</comment>
<organism evidence="1 2">
    <name type="scientific">Aspergillus tubingensis</name>
    <dbReference type="NCBI Taxonomy" id="5068"/>
    <lineage>
        <taxon>Eukaryota</taxon>
        <taxon>Fungi</taxon>
        <taxon>Dikarya</taxon>
        <taxon>Ascomycota</taxon>
        <taxon>Pezizomycotina</taxon>
        <taxon>Eurotiomycetes</taxon>
        <taxon>Eurotiomycetidae</taxon>
        <taxon>Eurotiales</taxon>
        <taxon>Aspergillaceae</taxon>
        <taxon>Aspergillus</taxon>
        <taxon>Aspergillus subgen. Circumdati</taxon>
    </lineage>
</organism>
<gene>
    <name evidence="1" type="ORF">AtubIFM56815_005511</name>
</gene>
<dbReference type="EMBL" id="BRPE01000020">
    <property type="protein sequence ID" value="GLA89966.1"/>
    <property type="molecule type" value="Genomic_DNA"/>
</dbReference>
<dbReference type="Proteomes" id="UP001144157">
    <property type="component" value="Unassembled WGS sequence"/>
</dbReference>
<evidence type="ECO:0000313" key="1">
    <source>
        <dbReference type="EMBL" id="GLA89966.1"/>
    </source>
</evidence>
<name>A0A9W6EQS1_ASPTU</name>
<reference evidence="1" key="1">
    <citation type="submission" date="2022-07" db="EMBL/GenBank/DDBJ databases">
        <title>Taxonomy of Aspergillus series Nigri: significant species reduction supported by multi-species coalescent approaches.</title>
        <authorList>
            <person name="Bian C."/>
            <person name="Kusuya Y."/>
            <person name="Sklenar F."/>
            <person name="D'hooge E."/>
            <person name="Yaguchi T."/>
            <person name="Takahashi H."/>
            <person name="Hubka V."/>
        </authorList>
    </citation>
    <scope>NUCLEOTIDE SEQUENCE</scope>
    <source>
        <strain evidence="1">IFM 56815</strain>
    </source>
</reference>
<proteinExistence type="predicted"/>